<reference evidence="10 11" key="1">
    <citation type="journal article" date="2016" name="Genome Biol. Evol.">
        <title>Pangenome and Phylogenomic Analysis of the Pathogenic Actinobacterium Rhodococcus equi.</title>
        <authorList>
            <person name="Anastasi E."/>
            <person name="MacArthur I."/>
            <person name="Scortti M."/>
            <person name="Alvarez S."/>
            <person name="Giguere S."/>
            <person name="Vazquez-Boland J.A."/>
        </authorList>
    </citation>
    <scope>NUCLEOTIDE SEQUENCE [LARGE SCALE GENOMIC DNA]</scope>
    <source>
        <strain evidence="10 11">PAM1271</strain>
    </source>
</reference>
<dbReference type="EMBL" id="WUXD01000014">
    <property type="protein sequence ID" value="MBM4627938.1"/>
    <property type="molecule type" value="Genomic_DNA"/>
</dbReference>
<evidence type="ECO:0000313" key="8">
    <source>
        <dbReference type="EMBL" id="NKT79167.1"/>
    </source>
</evidence>
<evidence type="ECO:0000313" key="3">
    <source>
        <dbReference type="EMBL" id="MBM4627938.1"/>
    </source>
</evidence>
<dbReference type="EMBL" id="WVBC01000030">
    <property type="protein sequence ID" value="NKT79167.1"/>
    <property type="molecule type" value="Genomic_DNA"/>
</dbReference>
<dbReference type="EMBL" id="WUYC01000003">
    <property type="protein sequence ID" value="MBM4715111.1"/>
    <property type="molecule type" value="Genomic_DNA"/>
</dbReference>
<organism evidence="2 12">
    <name type="scientific">Rhodococcus hoagii</name>
    <name type="common">Corynebacterium equii</name>
    <dbReference type="NCBI Taxonomy" id="43767"/>
    <lineage>
        <taxon>Bacteria</taxon>
        <taxon>Bacillati</taxon>
        <taxon>Actinomycetota</taxon>
        <taxon>Actinomycetes</taxon>
        <taxon>Mycobacteriales</taxon>
        <taxon>Nocardiaceae</taxon>
        <taxon>Prescottella</taxon>
    </lineage>
</organism>
<dbReference type="Proteomes" id="UP000605618">
    <property type="component" value="Unassembled WGS sequence"/>
</dbReference>
<dbReference type="GeneID" id="57579777"/>
<evidence type="ECO:0000313" key="6">
    <source>
        <dbReference type="EMBL" id="MBM4715111.1"/>
    </source>
</evidence>
<dbReference type="EMBL" id="LWIC01000003">
    <property type="protein sequence ID" value="ORM28392.1"/>
    <property type="molecule type" value="Genomic_DNA"/>
</dbReference>
<gene>
    <name evidence="10" type="ORF">A5N68_09765</name>
    <name evidence="2" type="ORF">GS441_13105</name>
    <name evidence="3" type="ORF">GS453_13960</name>
    <name evidence="4" type="ORF">GS453_18100</name>
    <name evidence="5" type="ORF">GS453_18155</name>
    <name evidence="7" type="ORF">GS505_25375</name>
    <name evidence="6" type="ORF">GS551_13000</name>
    <name evidence="8" type="ORF">GS882_13740</name>
    <name evidence="9" type="ORF">GS947_09310</name>
</gene>
<evidence type="ECO:0000313" key="7">
    <source>
        <dbReference type="EMBL" id="NKS28937.1"/>
    </source>
</evidence>
<evidence type="ECO:0000313" key="2">
    <source>
        <dbReference type="EMBL" id="MBM4566341.1"/>
    </source>
</evidence>
<dbReference type="Proteomes" id="UP000603463">
    <property type="component" value="Unassembled WGS sequence"/>
</dbReference>
<evidence type="ECO:0000313" key="10">
    <source>
        <dbReference type="EMBL" id="ORM28392.1"/>
    </source>
</evidence>
<dbReference type="RefSeq" id="WP_005517466.1">
    <property type="nucleotide sequence ID" value="NZ_AP024181.1"/>
</dbReference>
<evidence type="ECO:0000313" key="9">
    <source>
        <dbReference type="EMBL" id="NKW41808.1"/>
    </source>
</evidence>
<protein>
    <submittedName>
        <fullName evidence="2">ABC transporter permease</fullName>
    </submittedName>
</protein>
<evidence type="ECO:0000313" key="11">
    <source>
        <dbReference type="Proteomes" id="UP000193518"/>
    </source>
</evidence>
<proteinExistence type="predicted"/>
<dbReference type="Proteomes" id="UP000706122">
    <property type="component" value="Unassembled WGS sequence"/>
</dbReference>
<dbReference type="Proteomes" id="UP000193518">
    <property type="component" value="Unassembled WGS sequence"/>
</dbReference>
<dbReference type="EMBL" id="WUYZ01000049">
    <property type="protein sequence ID" value="NKS28937.1"/>
    <property type="molecule type" value="Genomic_DNA"/>
</dbReference>
<evidence type="ECO:0000256" key="1">
    <source>
        <dbReference type="SAM" id="Phobius"/>
    </source>
</evidence>
<name>A0A9Q2US61_RHOHA</name>
<dbReference type="EMBL" id="WUXD01000050">
    <property type="protein sequence ID" value="MBM4628642.1"/>
    <property type="molecule type" value="Genomic_DNA"/>
</dbReference>
<keyword evidence="1" id="KW-0472">Membrane</keyword>
<dbReference type="AlphaFoldDB" id="A0A9Q2US61"/>
<dbReference type="Proteomes" id="UP000738270">
    <property type="component" value="Unassembled WGS sequence"/>
</dbReference>
<keyword evidence="1" id="KW-1133">Transmembrane helix</keyword>
<evidence type="ECO:0000313" key="12">
    <source>
        <dbReference type="Proteomes" id="UP000808906"/>
    </source>
</evidence>
<dbReference type="Proteomes" id="UP000608063">
    <property type="component" value="Unassembled WGS sequence"/>
</dbReference>
<accession>A0A9Q2US61</accession>
<feature type="transmembrane region" description="Helical" evidence="1">
    <location>
        <begin position="43"/>
        <end position="64"/>
    </location>
</feature>
<feature type="transmembrane region" description="Helical" evidence="1">
    <location>
        <begin position="70"/>
        <end position="88"/>
    </location>
</feature>
<reference evidence="7" key="3">
    <citation type="journal article" date="2020" name="Environ. Microbiol.">
        <title>The novel and transferable erm(51) gene confers Macrolides, Lincosamides, and Streptogramins B (MLSB) resistance to clonal Rhodococcus equi in the environment.</title>
        <authorList>
            <person name="Huber L."/>
            <person name="Giguere S."/>
            <person name="Slovis N.M."/>
            <person name="Alvarez-Narvaez S."/>
            <person name="Hart K.A."/>
            <person name="Greiter M."/>
            <person name="Morris E.R.A."/>
            <person name="Cohen N.D."/>
        </authorList>
    </citation>
    <scope>NUCLEOTIDE SEQUENCE</scope>
    <source>
        <strain evidence="8">Lh_116_1</strain>
        <strain evidence="7">Lh_141_1</strain>
        <strain evidence="9">Lh_16_1</strain>
    </source>
</reference>
<evidence type="ECO:0000313" key="5">
    <source>
        <dbReference type="EMBL" id="MBM4628652.1"/>
    </source>
</evidence>
<sequence>MNAIETTPPDRARIDTTDHIRAQWEARSVTTETRAKRIRVRRILLVLGSVLAVVGPSILAAAIGVRAGEAFRILLLTVVPITLAFLLLRPR</sequence>
<dbReference type="EMBL" id="WUXR01000006">
    <property type="protein sequence ID" value="MBM4566341.1"/>
    <property type="molecule type" value="Genomic_DNA"/>
</dbReference>
<reference evidence="2" key="2">
    <citation type="submission" date="2019-11" db="EMBL/GenBank/DDBJ databases">
        <title>Spread of Macrolides and rifampicin resistant Rhodococcus equi in clinical isolates in the USA.</title>
        <authorList>
            <person name="Alvarez-Narvaez S."/>
            <person name="Huber L."/>
            <person name="Cohen N.D."/>
            <person name="Slovis N."/>
            <person name="Greiter M."/>
            <person name="Giguere S."/>
            <person name="Hart K."/>
        </authorList>
    </citation>
    <scope>NUCLEOTIDE SEQUENCE</scope>
    <source>
        <strain evidence="2">Lh_17</strain>
        <strain evidence="3">Lh_38</strain>
        <strain evidence="6">Lh_5</strain>
    </source>
</reference>
<dbReference type="EMBL" id="WUXD01000050">
    <property type="protein sequence ID" value="MBM4628652.1"/>
    <property type="molecule type" value="Genomic_DNA"/>
</dbReference>
<dbReference type="Proteomes" id="UP000808906">
    <property type="component" value="Unassembled WGS sequence"/>
</dbReference>
<dbReference type="EMBL" id="WVDC01000004">
    <property type="protein sequence ID" value="NKW41808.1"/>
    <property type="molecule type" value="Genomic_DNA"/>
</dbReference>
<evidence type="ECO:0000313" key="4">
    <source>
        <dbReference type="EMBL" id="MBM4628642.1"/>
    </source>
</evidence>
<keyword evidence="1" id="KW-0812">Transmembrane</keyword>
<comment type="caution">
    <text evidence="2">The sequence shown here is derived from an EMBL/GenBank/DDBJ whole genome shotgun (WGS) entry which is preliminary data.</text>
</comment>